<dbReference type="STRING" id="112901.SAMN04488500_104192"/>
<evidence type="ECO:0000313" key="2">
    <source>
        <dbReference type="Proteomes" id="UP000192738"/>
    </source>
</evidence>
<dbReference type="RefSeq" id="WP_084574844.1">
    <property type="nucleotide sequence ID" value="NZ_CP155572.1"/>
</dbReference>
<protein>
    <submittedName>
        <fullName evidence="1">Uncharacterized protein</fullName>
    </submittedName>
</protein>
<accession>A0A1W1ZUM1</accession>
<keyword evidence="2" id="KW-1185">Reference proteome</keyword>
<evidence type="ECO:0000313" key="1">
    <source>
        <dbReference type="EMBL" id="SMC51778.1"/>
    </source>
</evidence>
<organism evidence="1 2">
    <name type="scientific">Sporomusa malonica</name>
    <dbReference type="NCBI Taxonomy" id="112901"/>
    <lineage>
        <taxon>Bacteria</taxon>
        <taxon>Bacillati</taxon>
        <taxon>Bacillota</taxon>
        <taxon>Negativicutes</taxon>
        <taxon>Selenomonadales</taxon>
        <taxon>Sporomusaceae</taxon>
        <taxon>Sporomusa</taxon>
    </lineage>
</organism>
<sequence>MELNLLDLQKLLQNFGVLISFSGRFTQAIIEELGDAVKKNLETEATSQNDTYNVFSVFIEQTQNIKNYGAQKSGSAMGDRIASSGIVAIGKSEAGYFVSSGNLVENKDIALLTPRLDEVATLDKAGLKKLYKEQMKKDVPPGSTGAGLGFIDMARRASRPLNYSMVRLDEHVSFFTLKVYV</sequence>
<dbReference type="AlphaFoldDB" id="A0A1W1ZUM1"/>
<dbReference type="NCBIfam" id="NF038262">
    <property type="entry name" value="SiaB_fam_kinase"/>
    <property type="match status" value="1"/>
</dbReference>
<gene>
    <name evidence="1" type="ORF">SAMN04488500_104192</name>
</gene>
<dbReference type="EMBL" id="FWXI01000004">
    <property type="protein sequence ID" value="SMC51778.1"/>
    <property type="molecule type" value="Genomic_DNA"/>
</dbReference>
<dbReference type="Proteomes" id="UP000192738">
    <property type="component" value="Unassembled WGS sequence"/>
</dbReference>
<name>A0A1W1ZUM1_9FIRM</name>
<proteinExistence type="predicted"/>
<dbReference type="Pfam" id="PF19788">
    <property type="entry name" value="DUF6272"/>
    <property type="match status" value="1"/>
</dbReference>
<reference evidence="1 2" key="1">
    <citation type="submission" date="2017-04" db="EMBL/GenBank/DDBJ databases">
        <authorList>
            <person name="Afonso C.L."/>
            <person name="Miller P.J."/>
            <person name="Scott M.A."/>
            <person name="Spackman E."/>
            <person name="Goraichik I."/>
            <person name="Dimitrov K.M."/>
            <person name="Suarez D.L."/>
            <person name="Swayne D.E."/>
        </authorList>
    </citation>
    <scope>NUCLEOTIDE SEQUENCE [LARGE SCALE GENOMIC DNA]</scope>
    <source>
        <strain evidence="1 2">DSM 5090</strain>
    </source>
</reference>
<dbReference type="OrthoDB" id="5365713at2"/>
<dbReference type="InterPro" id="IPR046239">
    <property type="entry name" value="DUF6272"/>
</dbReference>